<accession>A0A914VDI6</accession>
<evidence type="ECO:0000313" key="1">
    <source>
        <dbReference type="Proteomes" id="UP000887566"/>
    </source>
</evidence>
<name>A0A914VDI6_9BILA</name>
<reference evidence="2" key="1">
    <citation type="submission" date="2022-11" db="UniProtKB">
        <authorList>
            <consortium name="WormBaseParasite"/>
        </authorList>
    </citation>
    <scope>IDENTIFICATION</scope>
</reference>
<dbReference type="SUPFAM" id="SSF51197">
    <property type="entry name" value="Clavaminate synthase-like"/>
    <property type="match status" value="1"/>
</dbReference>
<keyword evidence="1" id="KW-1185">Reference proteome</keyword>
<dbReference type="InterPro" id="IPR008775">
    <property type="entry name" value="Phytyl_CoA_dOase-like"/>
</dbReference>
<dbReference type="AlphaFoldDB" id="A0A914VDI6"/>
<dbReference type="WBParaSite" id="PSAMB.scaffold18393size946.g37573.t1">
    <property type="protein sequence ID" value="PSAMB.scaffold18393size946.g37573.t1"/>
    <property type="gene ID" value="PSAMB.scaffold18393size946.g37573"/>
</dbReference>
<dbReference type="Pfam" id="PF05721">
    <property type="entry name" value="PhyH"/>
    <property type="match status" value="1"/>
</dbReference>
<proteinExistence type="predicted"/>
<organism evidence="1 2">
    <name type="scientific">Plectus sambesii</name>
    <dbReference type="NCBI Taxonomy" id="2011161"/>
    <lineage>
        <taxon>Eukaryota</taxon>
        <taxon>Metazoa</taxon>
        <taxon>Ecdysozoa</taxon>
        <taxon>Nematoda</taxon>
        <taxon>Chromadorea</taxon>
        <taxon>Plectida</taxon>
        <taxon>Plectina</taxon>
        <taxon>Plectoidea</taxon>
        <taxon>Plectidae</taxon>
        <taxon>Plectus</taxon>
    </lineage>
</organism>
<sequence>KQAGQTCADLERVDLILKTLEHVHVDLAAGDAVLFHANMLHKSEPNVSAHRRWNLIFSFNTKQNSPDRKHYNAQYSPLDKVPADAVIKCESLEVQHREYLDPTTNPNVTVLNQNH</sequence>
<dbReference type="Gene3D" id="2.60.120.620">
    <property type="entry name" value="q2cbj1_9rhob like domain"/>
    <property type="match status" value="1"/>
</dbReference>
<dbReference type="Proteomes" id="UP000887566">
    <property type="component" value="Unplaced"/>
</dbReference>
<protein>
    <submittedName>
        <fullName evidence="2">Phytanoyl-CoA dioxygenase family protein</fullName>
    </submittedName>
</protein>
<evidence type="ECO:0000313" key="2">
    <source>
        <dbReference type="WBParaSite" id="PSAMB.scaffold18393size946.g37573.t1"/>
    </source>
</evidence>